<protein>
    <submittedName>
        <fullName evidence="1">Uncharacterized protein</fullName>
    </submittedName>
</protein>
<comment type="caution">
    <text evidence="1">The sequence shown here is derived from an EMBL/GenBank/DDBJ whole genome shotgun (WGS) entry which is preliminary data.</text>
</comment>
<keyword evidence="2" id="KW-1185">Reference proteome</keyword>
<proteinExistence type="predicted"/>
<gene>
    <name evidence="1" type="ORF">NQ315_001916</name>
</gene>
<accession>A0AAV8WAL3</accession>
<dbReference type="Proteomes" id="UP001159042">
    <property type="component" value="Unassembled WGS sequence"/>
</dbReference>
<reference evidence="1 2" key="1">
    <citation type="journal article" date="2023" name="Insect Mol. Biol.">
        <title>Genome sequencing provides insights into the evolution of gene families encoding plant cell wall-degrading enzymes in longhorned beetles.</title>
        <authorList>
            <person name="Shin N.R."/>
            <person name="Okamura Y."/>
            <person name="Kirsch R."/>
            <person name="Pauchet Y."/>
        </authorList>
    </citation>
    <scope>NUCLEOTIDE SEQUENCE [LARGE SCALE GENOMIC DNA]</scope>
    <source>
        <strain evidence="1">EAD_L_NR</strain>
    </source>
</reference>
<evidence type="ECO:0000313" key="2">
    <source>
        <dbReference type="Proteomes" id="UP001159042"/>
    </source>
</evidence>
<dbReference type="EMBL" id="JANEYG010000005">
    <property type="protein sequence ID" value="KAJ8923358.1"/>
    <property type="molecule type" value="Genomic_DNA"/>
</dbReference>
<sequence length="287" mass="32860">MSDDKGSKNRHITVLQDIVLNRNFTHPVLQKLQSGYEEKNTFKSTTGTKRRYTDSVYMFDEEPVFSDSDTEIEYHKIVMASMPNAKEYLQGMNESRQSNIVEDQSNLTSEEMKILKFIRTCSVTDIENVNDDFKQFVDLCKQLQSKYPLPKFGDESPESVRVSNQLCNKISTTEPYIANECQEGFLPSRSGSVTAGVLIGSVASLKNRHTKGTNGTDKKKHREKTNIQEHHVTSVTRRKAQITALQKGGVDSVKRKLRRLYSPEEWLHSEEISHLCKMNETMNRKSL</sequence>
<evidence type="ECO:0000313" key="1">
    <source>
        <dbReference type="EMBL" id="KAJ8923358.1"/>
    </source>
</evidence>
<organism evidence="1 2">
    <name type="scientific">Exocentrus adspersus</name>
    <dbReference type="NCBI Taxonomy" id="1586481"/>
    <lineage>
        <taxon>Eukaryota</taxon>
        <taxon>Metazoa</taxon>
        <taxon>Ecdysozoa</taxon>
        <taxon>Arthropoda</taxon>
        <taxon>Hexapoda</taxon>
        <taxon>Insecta</taxon>
        <taxon>Pterygota</taxon>
        <taxon>Neoptera</taxon>
        <taxon>Endopterygota</taxon>
        <taxon>Coleoptera</taxon>
        <taxon>Polyphaga</taxon>
        <taxon>Cucujiformia</taxon>
        <taxon>Chrysomeloidea</taxon>
        <taxon>Cerambycidae</taxon>
        <taxon>Lamiinae</taxon>
        <taxon>Acanthocinini</taxon>
        <taxon>Exocentrus</taxon>
    </lineage>
</organism>
<dbReference type="AlphaFoldDB" id="A0AAV8WAL3"/>
<name>A0AAV8WAL3_9CUCU</name>